<evidence type="ECO:0000256" key="4">
    <source>
        <dbReference type="ARBA" id="ARBA00022679"/>
    </source>
</evidence>
<dbReference type="InterPro" id="IPR016024">
    <property type="entry name" value="ARM-type_fold"/>
</dbReference>
<dbReference type="Gene3D" id="1.25.10.10">
    <property type="entry name" value="Leucine-rich Repeat Variant"/>
    <property type="match status" value="2"/>
</dbReference>
<dbReference type="InterPro" id="IPR011009">
    <property type="entry name" value="Kinase-like_dom_sf"/>
</dbReference>
<dbReference type="GO" id="GO:0071561">
    <property type="term" value="C:nucleus-vacuole junction"/>
    <property type="evidence" value="ECO:0000318"/>
    <property type="project" value="GO_Central"/>
</dbReference>
<dbReference type="GO" id="GO:0045324">
    <property type="term" value="P:late endosome to vacuole transport"/>
    <property type="evidence" value="ECO:0000318"/>
    <property type="project" value="GO_Central"/>
</dbReference>
<feature type="region of interest" description="Disordered" evidence="11">
    <location>
        <begin position="1113"/>
        <end position="1190"/>
    </location>
</feature>
<keyword evidence="14" id="KW-1185">Reference proteome</keyword>
<protein>
    <recommendedName>
        <fullName evidence="1">non-specific serine/threonine protein kinase</fullName>
        <ecNumber evidence="1">2.7.11.1</ecNumber>
    </recommendedName>
</protein>
<feature type="compositionally biased region" description="Low complexity" evidence="11">
    <location>
        <begin position="1849"/>
        <end position="1861"/>
    </location>
</feature>
<feature type="repeat" description="WD" evidence="10">
    <location>
        <begin position="1879"/>
        <end position="1912"/>
    </location>
</feature>
<feature type="region of interest" description="Disordered" evidence="11">
    <location>
        <begin position="837"/>
        <end position="864"/>
    </location>
</feature>
<dbReference type="GO" id="GO:0005524">
    <property type="term" value="F:ATP binding"/>
    <property type="evidence" value="ECO:0007669"/>
    <property type="project" value="UniProtKB-KW"/>
</dbReference>
<dbReference type="Pfam" id="PF00069">
    <property type="entry name" value="Pkinase"/>
    <property type="match status" value="1"/>
</dbReference>
<dbReference type="Pfam" id="PF00400">
    <property type="entry name" value="WD40"/>
    <property type="match status" value="2"/>
</dbReference>
<evidence type="ECO:0000256" key="6">
    <source>
        <dbReference type="ARBA" id="ARBA00022741"/>
    </source>
</evidence>
<dbReference type="InterPro" id="IPR008271">
    <property type="entry name" value="Ser/Thr_kinase_AS"/>
</dbReference>
<feature type="domain" description="Protein kinase" evidence="12">
    <location>
        <begin position="25"/>
        <end position="307"/>
    </location>
</feature>
<feature type="compositionally biased region" description="Pro residues" evidence="11">
    <location>
        <begin position="848"/>
        <end position="861"/>
    </location>
</feature>
<keyword evidence="6" id="KW-0547">Nucleotide-binding</keyword>
<dbReference type="Proteomes" id="UP000054558">
    <property type="component" value="Unassembled WGS sequence"/>
</dbReference>
<dbReference type="STRING" id="105231.A0A1Y1IAH8"/>
<dbReference type="CDD" id="cd13980">
    <property type="entry name" value="STKc_Vps15"/>
    <property type="match status" value="1"/>
</dbReference>
<accession>A0A1Y1IAH8</accession>
<evidence type="ECO:0000256" key="3">
    <source>
        <dbReference type="ARBA" id="ARBA00022574"/>
    </source>
</evidence>
<feature type="repeat" description="HEAT" evidence="9">
    <location>
        <begin position="791"/>
        <end position="829"/>
    </location>
</feature>
<keyword evidence="4" id="KW-0808">Transferase</keyword>
<feature type="region of interest" description="Disordered" evidence="11">
    <location>
        <begin position="1378"/>
        <end position="1439"/>
    </location>
</feature>
<sequence length="1912" mass="205156">MGNQLARTTQVSPSDYYLHDLPNNVVYKATLGGGRFLKTVQCVHDEGLVVAKVYFKRGDTPTLKVYERRLAEIRQKLADVPLSHVWPFQRWVDTDKAAYLVRQYFYSNLYDRISTRPFLTAIEKKWLAFQLLHALAQSHDRGVCHGDIKCENVLVTSWGWVYLADFASFKPTHLPADNPADFSFFFDTGGRRRCYIAPERFFESSKPPPDGDAPLAPAMDIFSLGCIIAELFLEGQPLFTLSHLLQYRNGLYDPAAAVNKIQDPGIRSLILHMIQLDPSARLSAREYLSRCAANTLPSYFSYLHDFFGRLVPLDADTRVSVTQESFPELCRKILSETPGKAGVQADSLRIEGAVTPPESAPESDVNKVPEFSRSKSLPAEPRPHSAAVTIDTGQLIADISNILGSPNKAPGVSPGSPGAPPKERSNGADPGKGSPRQLWPRSVSLGGAQGGRNLQNGGSGPAGQRRGVTGPAASIMGRDGAFIVDERPEGGSSGGNTEGGDLAASRLKVTAADAQRAAALAIGEVVTEEVLETQVRDGPDGSFAERPIFAGGVACGRRKEEITLPKEGNWTWEGDWAVDVGGAVDGEGWQYRSDNRSGNGKEARSSPLGRRSSGADEVSERNPPGETESNGAGLVRAPSGDQEKRRQSAWSPLCTSDALRRRRRWVRKRRRRPSFPVLLEDTPLVVECPPMDPPETVTISEGMVLIAALLCACVRSVKLAQGRRTALSLLKDTAMHCDDDARLQRIVPVVAGLVHDPSAAVRCAAVYALSDVLSVVRSFPLSDGQIFPEYIFPSLSMLPRDQEESVRIAYADSIAKLASAAQRFLACSQHMTNEVTAAVTPRPASKTPRPPRPNAAKPTPPGHALHFETELTNLREAVARVIQELVTGPKSTSAVRAAILRHVSPLCTFFGRRGSHDFLLPLLITFLNDRDDRLRAAFFEQAASSGARTWGGDAHLVNKPSPVASAYMLEDRGLGRASLEAFLLPCIEQALNDTEETVLAAALGCLTALTVRGLLRKKVMLEATEWTAPLLCHPARWVQRAAVAFIATVAASLPPADVHAFLAPTIAPSLKKEPLSLSSEPALLAALKTPLPRALFDMALSNAMLSASQAFGTTRGISPGGGRRPDARFPAARESGPARRNPPRPEYPTGGMRRNPGKALSDDRLQSGAEAPTSGRGPSDGKAGGGDSSSAHVIEQWQAVRNQEGGGPEPGVSGGGIDEDNQKLRFMEGYIKNSSSIMQQRMRNWESENQEKLQGGEGRGGGGESEGGFGAANGGLEAQAGIPVYSVPLLDRRPGSRSSSPPPADPQGPRTVPVNADWGLVFGVRGSSPTASIAHYHKNPQTPNFPPNSDASWASMATAHSSMRASQHLQRSAIVAGQAPPFGGVPHPGYGEGGPVQTARAPPFPSPDQPSKIAPPATKPDADSSDPLSSLLDFSQPSDGATWRPKGVLISHLQEHTKAINQLAVARDNVFFASGSDDGTVRIWDCRRLERDVSFRSKLTYDTGGGRVTGVEMLDGYDVAAATSGGSIHVARVDYMPKRPGTERERATYAGFADVRKVSPDEGSVISLHRFDPENGTGDPARLVFSTQRGGIHLWDLRVGKAAWVMRGDAKHGLLTATALDETRGQWMVSATARGVLTLWDLRFQIPVHSWQHPLACPIEALAPVLPGFAPQILNPDETQTRPNPSVRPLIYVAAGQNEVSLWNAEDKSCCHVFRVPQEGHVSAPPAALAAPQGNLKLPGGNRRAAVQPPRPMSVASLFCVEELRVPPLRLPGARALLPLFGGSALLTAGTDCRIRHWDRIHADGNFIVAGPTLRSNGQQLPQPRVETRVISGVRVTQELPQPVEEKSAAAGSPEAAPSGKTSGQNPNVLTAAAVADSAGCHRDAILALAGAQTSQKILISASRDGVIKVWK</sequence>
<evidence type="ECO:0000256" key="5">
    <source>
        <dbReference type="ARBA" id="ARBA00022737"/>
    </source>
</evidence>
<dbReference type="PROSITE" id="PS50294">
    <property type="entry name" value="WD_REPEATS_REGION"/>
    <property type="match status" value="2"/>
</dbReference>
<feature type="compositionally biased region" description="Polar residues" evidence="11">
    <location>
        <begin position="1339"/>
        <end position="1351"/>
    </location>
</feature>
<dbReference type="OMA" id="ATNTCRI"/>
<feature type="compositionally biased region" description="Low complexity" evidence="11">
    <location>
        <begin position="1425"/>
        <end position="1439"/>
    </location>
</feature>
<dbReference type="PROSITE" id="PS00108">
    <property type="entry name" value="PROTEIN_KINASE_ST"/>
    <property type="match status" value="1"/>
</dbReference>
<dbReference type="Gene3D" id="1.10.510.10">
    <property type="entry name" value="Transferase(Phosphotransferase) domain 1"/>
    <property type="match status" value="1"/>
</dbReference>
<feature type="compositionally biased region" description="Gly residues" evidence="11">
    <location>
        <begin position="1255"/>
        <end position="1273"/>
    </location>
</feature>
<dbReference type="PROSITE" id="PS50077">
    <property type="entry name" value="HEAT_REPEAT"/>
    <property type="match status" value="2"/>
</dbReference>
<dbReference type="GO" id="GO:0004674">
    <property type="term" value="F:protein serine/threonine kinase activity"/>
    <property type="evidence" value="ECO:0000318"/>
    <property type="project" value="GO_Central"/>
</dbReference>
<dbReference type="GO" id="GO:0000425">
    <property type="term" value="P:pexophagy"/>
    <property type="evidence" value="ECO:0000318"/>
    <property type="project" value="GO_Central"/>
</dbReference>
<feature type="compositionally biased region" description="Basic and acidic residues" evidence="11">
    <location>
        <begin position="364"/>
        <end position="373"/>
    </location>
</feature>
<dbReference type="SMART" id="SM00220">
    <property type="entry name" value="S_TKc"/>
    <property type="match status" value="1"/>
</dbReference>
<dbReference type="EMBL" id="DF237339">
    <property type="protein sequence ID" value="GAQ87965.1"/>
    <property type="molecule type" value="Genomic_DNA"/>
</dbReference>
<keyword evidence="5" id="KW-0677">Repeat</keyword>
<dbReference type="GO" id="GO:0006623">
    <property type="term" value="P:protein targeting to vacuole"/>
    <property type="evidence" value="ECO:0000318"/>
    <property type="project" value="GO_Central"/>
</dbReference>
<dbReference type="InterPro" id="IPR015943">
    <property type="entry name" value="WD40/YVTN_repeat-like_dom_sf"/>
</dbReference>
<dbReference type="InterPro" id="IPR036322">
    <property type="entry name" value="WD40_repeat_dom_sf"/>
</dbReference>
<dbReference type="OrthoDB" id="242910at2759"/>
<feature type="region of interest" description="Disordered" evidence="11">
    <location>
        <begin position="402"/>
        <end position="475"/>
    </location>
</feature>
<keyword evidence="8" id="KW-0067">ATP-binding</keyword>
<evidence type="ECO:0000256" key="7">
    <source>
        <dbReference type="ARBA" id="ARBA00022777"/>
    </source>
</evidence>
<dbReference type="InterPro" id="IPR001680">
    <property type="entry name" value="WD40_rpt"/>
</dbReference>
<evidence type="ECO:0000259" key="12">
    <source>
        <dbReference type="PROSITE" id="PS50011"/>
    </source>
</evidence>
<evidence type="ECO:0000313" key="13">
    <source>
        <dbReference type="EMBL" id="GAQ87965.1"/>
    </source>
</evidence>
<name>A0A1Y1IAH8_KLENI</name>
<feature type="compositionally biased region" description="Basic and acidic residues" evidence="11">
    <location>
        <begin position="593"/>
        <end position="604"/>
    </location>
</feature>
<dbReference type="Pfam" id="PF22956">
    <property type="entry name" value="VPS15-like_hel"/>
    <property type="match status" value="2"/>
</dbReference>
<dbReference type="GO" id="GO:0005770">
    <property type="term" value="C:late endosome"/>
    <property type="evidence" value="ECO:0000318"/>
    <property type="project" value="GO_Central"/>
</dbReference>
<dbReference type="PROSITE" id="PS50011">
    <property type="entry name" value="PROTEIN_KINASE_DOM"/>
    <property type="match status" value="1"/>
</dbReference>
<evidence type="ECO:0000256" key="9">
    <source>
        <dbReference type="PROSITE-ProRule" id="PRU00103"/>
    </source>
</evidence>
<evidence type="ECO:0000256" key="2">
    <source>
        <dbReference type="ARBA" id="ARBA00022527"/>
    </source>
</evidence>
<feature type="region of interest" description="Disordered" evidence="11">
    <location>
        <begin position="353"/>
        <end position="385"/>
    </location>
</feature>
<proteinExistence type="predicted"/>
<keyword evidence="3 10" id="KW-0853">WD repeat</keyword>
<feature type="region of interest" description="Disordered" evidence="11">
    <location>
        <begin position="589"/>
        <end position="652"/>
    </location>
</feature>
<keyword evidence="2" id="KW-0723">Serine/threonine-protein kinase</keyword>
<evidence type="ECO:0000256" key="8">
    <source>
        <dbReference type="ARBA" id="ARBA00022840"/>
    </source>
</evidence>
<organism evidence="13 14">
    <name type="scientific">Klebsormidium nitens</name>
    <name type="common">Green alga</name>
    <name type="synonym">Ulothrix nitens</name>
    <dbReference type="NCBI Taxonomy" id="105231"/>
    <lineage>
        <taxon>Eukaryota</taxon>
        <taxon>Viridiplantae</taxon>
        <taxon>Streptophyta</taxon>
        <taxon>Klebsormidiophyceae</taxon>
        <taxon>Klebsormidiales</taxon>
        <taxon>Klebsormidiaceae</taxon>
        <taxon>Klebsormidium</taxon>
    </lineage>
</organism>
<dbReference type="InterPro" id="IPR021133">
    <property type="entry name" value="HEAT_type_2"/>
</dbReference>
<dbReference type="PANTHER" id="PTHR17583:SF0">
    <property type="entry name" value="PHOSPHOINOSITIDE 3-KINASE REGULATORY SUBUNIT 4"/>
    <property type="match status" value="1"/>
</dbReference>
<feature type="repeat" description="WD" evidence="10">
    <location>
        <begin position="1453"/>
        <end position="1485"/>
    </location>
</feature>
<dbReference type="InterPro" id="IPR000719">
    <property type="entry name" value="Prot_kinase_dom"/>
</dbReference>
<dbReference type="PROSITE" id="PS50082">
    <property type="entry name" value="WD_REPEATS_2"/>
    <property type="match status" value="2"/>
</dbReference>
<dbReference type="FunFam" id="1.10.510.10:FF:000497">
    <property type="entry name" value="Phosphoinositide 3-kinase regulatory subunit"/>
    <property type="match status" value="1"/>
</dbReference>
<feature type="region of interest" description="Disordered" evidence="11">
    <location>
        <begin position="1841"/>
        <end position="1866"/>
    </location>
</feature>
<evidence type="ECO:0000256" key="10">
    <source>
        <dbReference type="PROSITE-ProRule" id="PRU00221"/>
    </source>
</evidence>
<dbReference type="GO" id="GO:0034272">
    <property type="term" value="C:phosphatidylinositol 3-kinase complex, class III, type II"/>
    <property type="evidence" value="ECO:0000318"/>
    <property type="project" value="GO_Central"/>
</dbReference>
<dbReference type="GO" id="GO:0034271">
    <property type="term" value="C:phosphatidylinositol 3-kinase complex, class III, type I"/>
    <property type="evidence" value="ECO:0000318"/>
    <property type="project" value="GO_Central"/>
</dbReference>
<evidence type="ECO:0000313" key="14">
    <source>
        <dbReference type="Proteomes" id="UP000054558"/>
    </source>
</evidence>
<evidence type="ECO:0000256" key="11">
    <source>
        <dbReference type="SAM" id="MobiDB-lite"/>
    </source>
</evidence>
<feature type="region of interest" description="Disordered" evidence="11">
    <location>
        <begin position="1332"/>
        <end position="1351"/>
    </location>
</feature>
<dbReference type="PANTHER" id="PTHR17583">
    <property type="entry name" value="PHOSPHOINOSITIDE 3-KINASE REGULATORY SUBUNIT 4"/>
    <property type="match status" value="1"/>
</dbReference>
<dbReference type="SUPFAM" id="SSF50978">
    <property type="entry name" value="WD40 repeat-like"/>
    <property type="match status" value="1"/>
</dbReference>
<dbReference type="Gene3D" id="2.130.10.10">
    <property type="entry name" value="YVTN repeat-like/Quinoprotein amine dehydrogenase"/>
    <property type="match status" value="2"/>
</dbReference>
<feature type="repeat" description="HEAT" evidence="9">
    <location>
        <begin position="746"/>
        <end position="783"/>
    </location>
</feature>
<dbReference type="SMART" id="SM00320">
    <property type="entry name" value="WD40"/>
    <property type="match status" value="3"/>
</dbReference>
<dbReference type="SUPFAM" id="SSF56112">
    <property type="entry name" value="Protein kinase-like (PK-like)"/>
    <property type="match status" value="1"/>
</dbReference>
<dbReference type="InterPro" id="IPR045162">
    <property type="entry name" value="Vps15-like"/>
</dbReference>
<dbReference type="InterPro" id="IPR011989">
    <property type="entry name" value="ARM-like"/>
</dbReference>
<dbReference type="EC" id="2.7.11.1" evidence="1"/>
<dbReference type="SUPFAM" id="SSF48371">
    <property type="entry name" value="ARM repeat"/>
    <property type="match status" value="1"/>
</dbReference>
<reference evidence="13 14" key="1">
    <citation type="journal article" date="2014" name="Nat. Commun.">
        <title>Klebsormidium flaccidum genome reveals primary factors for plant terrestrial adaptation.</title>
        <authorList>
            <person name="Hori K."/>
            <person name="Maruyama F."/>
            <person name="Fujisawa T."/>
            <person name="Togashi T."/>
            <person name="Yamamoto N."/>
            <person name="Seo M."/>
            <person name="Sato S."/>
            <person name="Yamada T."/>
            <person name="Mori H."/>
            <person name="Tajima N."/>
            <person name="Moriyama T."/>
            <person name="Ikeuchi M."/>
            <person name="Watanabe M."/>
            <person name="Wada H."/>
            <person name="Kobayashi K."/>
            <person name="Saito M."/>
            <person name="Masuda T."/>
            <person name="Sasaki-Sekimoto Y."/>
            <person name="Mashiguchi K."/>
            <person name="Awai K."/>
            <person name="Shimojima M."/>
            <person name="Masuda S."/>
            <person name="Iwai M."/>
            <person name="Nobusawa T."/>
            <person name="Narise T."/>
            <person name="Kondo S."/>
            <person name="Saito H."/>
            <person name="Sato R."/>
            <person name="Murakawa M."/>
            <person name="Ihara Y."/>
            <person name="Oshima-Yamada Y."/>
            <person name="Ohtaka K."/>
            <person name="Satoh M."/>
            <person name="Sonobe K."/>
            <person name="Ishii M."/>
            <person name="Ohtani R."/>
            <person name="Kanamori-Sato M."/>
            <person name="Honoki R."/>
            <person name="Miyazaki D."/>
            <person name="Mochizuki H."/>
            <person name="Umetsu J."/>
            <person name="Higashi K."/>
            <person name="Shibata D."/>
            <person name="Kamiya Y."/>
            <person name="Sato N."/>
            <person name="Nakamura Y."/>
            <person name="Tabata S."/>
            <person name="Ida S."/>
            <person name="Kurokawa K."/>
            <person name="Ohta H."/>
        </authorList>
    </citation>
    <scope>NUCLEOTIDE SEQUENCE [LARGE SCALE GENOMIC DNA]</scope>
    <source>
        <strain evidence="13 14">NIES-2285</strain>
    </source>
</reference>
<dbReference type="InterPro" id="IPR055231">
    <property type="entry name" value="2AA_helical"/>
</dbReference>
<feature type="region of interest" description="Disordered" evidence="11">
    <location>
        <begin position="1239"/>
        <end position="1275"/>
    </location>
</feature>
<keyword evidence="7 13" id="KW-0418">Kinase</keyword>
<evidence type="ECO:0000256" key="1">
    <source>
        <dbReference type="ARBA" id="ARBA00012513"/>
    </source>
</evidence>
<gene>
    <name evidence="13" type="ORF">KFL_003900040</name>
</gene>
<feature type="region of interest" description="Disordered" evidence="11">
    <location>
        <begin position="1289"/>
        <end position="1314"/>
    </location>
</feature>